<accession>A0AAV6VGT2</accession>
<comment type="caution">
    <text evidence="3">The sequence shown here is derived from an EMBL/GenBank/DDBJ whole genome shotgun (WGS) entry which is preliminary data.</text>
</comment>
<dbReference type="PROSITE" id="PS50835">
    <property type="entry name" value="IG_LIKE"/>
    <property type="match status" value="1"/>
</dbReference>
<dbReference type="CDD" id="cd00096">
    <property type="entry name" value="Ig"/>
    <property type="match status" value="1"/>
</dbReference>
<dbReference type="InterPro" id="IPR013783">
    <property type="entry name" value="Ig-like_fold"/>
</dbReference>
<dbReference type="PANTHER" id="PTHR47633:SF8">
    <property type="entry name" value="SPEG NEIGHBOR PROTEIN"/>
    <property type="match status" value="1"/>
</dbReference>
<evidence type="ECO:0000313" key="3">
    <source>
        <dbReference type="EMBL" id="KAG8195167.1"/>
    </source>
</evidence>
<evidence type="ECO:0000313" key="4">
    <source>
        <dbReference type="Proteomes" id="UP000827092"/>
    </source>
</evidence>
<evidence type="ECO:0000256" key="1">
    <source>
        <dbReference type="SAM" id="MobiDB-lite"/>
    </source>
</evidence>
<name>A0AAV6VGT2_9ARAC</name>
<dbReference type="InterPro" id="IPR007110">
    <property type="entry name" value="Ig-like_dom"/>
</dbReference>
<dbReference type="EMBL" id="JAFNEN010000092">
    <property type="protein sequence ID" value="KAG8195167.1"/>
    <property type="molecule type" value="Genomic_DNA"/>
</dbReference>
<feature type="domain" description="Ig-like" evidence="2">
    <location>
        <begin position="5"/>
        <end position="98"/>
    </location>
</feature>
<dbReference type="SMART" id="SM00409">
    <property type="entry name" value="IG"/>
    <property type="match status" value="1"/>
</dbReference>
<gene>
    <name evidence="3" type="ORF">JTE90_023342</name>
</gene>
<keyword evidence="4" id="KW-1185">Reference proteome</keyword>
<dbReference type="SUPFAM" id="SSF48726">
    <property type="entry name" value="Immunoglobulin"/>
    <property type="match status" value="1"/>
</dbReference>
<evidence type="ECO:0000259" key="2">
    <source>
        <dbReference type="PROSITE" id="PS50835"/>
    </source>
</evidence>
<protein>
    <recommendedName>
        <fullName evidence="2">Ig-like domain-containing protein</fullName>
    </recommendedName>
</protein>
<dbReference type="InterPro" id="IPR003599">
    <property type="entry name" value="Ig_sub"/>
</dbReference>
<feature type="region of interest" description="Disordered" evidence="1">
    <location>
        <begin position="233"/>
        <end position="276"/>
    </location>
</feature>
<proteinExistence type="predicted"/>
<dbReference type="PANTHER" id="PTHR47633">
    <property type="entry name" value="IMMUNOGLOBULIN"/>
    <property type="match status" value="1"/>
</dbReference>
<dbReference type="Proteomes" id="UP000827092">
    <property type="component" value="Unassembled WGS sequence"/>
</dbReference>
<dbReference type="GO" id="GO:0004672">
    <property type="term" value="F:protein kinase activity"/>
    <property type="evidence" value="ECO:0007669"/>
    <property type="project" value="TreeGrafter"/>
</dbReference>
<dbReference type="Pfam" id="PF07679">
    <property type="entry name" value="I-set"/>
    <property type="match status" value="1"/>
</dbReference>
<feature type="region of interest" description="Disordered" evidence="1">
    <location>
        <begin position="455"/>
        <end position="496"/>
    </location>
</feature>
<dbReference type="Gene3D" id="2.60.40.10">
    <property type="entry name" value="Immunoglobulins"/>
    <property type="match status" value="1"/>
</dbReference>
<dbReference type="AlphaFoldDB" id="A0AAV6VGT2"/>
<reference evidence="3 4" key="1">
    <citation type="journal article" date="2022" name="Nat. Ecol. Evol.">
        <title>A masculinizing supergene underlies an exaggerated male reproductive morph in a spider.</title>
        <authorList>
            <person name="Hendrickx F."/>
            <person name="De Corte Z."/>
            <person name="Sonet G."/>
            <person name="Van Belleghem S.M."/>
            <person name="Kostlbacher S."/>
            <person name="Vangestel C."/>
        </authorList>
    </citation>
    <scope>NUCLEOTIDE SEQUENCE [LARGE SCALE GENOMIC DNA]</scope>
    <source>
        <strain evidence="3">W744_W776</strain>
    </source>
</reference>
<dbReference type="InterPro" id="IPR013098">
    <property type="entry name" value="Ig_I-set"/>
</dbReference>
<sequence>MAGPPRFLRALPIETDATDGDIVTFQVKVSSCSDDPTTVSWWRCGEPLRAVPGHREIIEHEDGWYELVLSNITQEDEGEYECRAENDIGHNSSFGSLYYYREGGGTASDMTMEGIIAEGDGRQSGLLILIDDGSNTEESLSGHSDRKSMTVSEQMQGIIEDLTQSSQEQTGSMTFEKEDEMQFCSDIEDLCDDDLEANAIQDILGLTSRPPRGSQDTLVPEMASPDTQTDVAISEGASDPYAPTIPLEPQKWKSNPNISKKVKDDKKENEGDVIWPPEASMVTFDLPDDTATTSVELPFARGSTTEDDPQRSSWRCADTPFDVADIVEEAVDVGTRCRDADSLRQSPLDDSTSAAVEADSAVNLVAYEEVLTTPTQIVDSRVASRIEQDTSLTSVTEFSGEAIPPEGHQRSKMSFTRSSFKAASYQYSGDGVMDTSTSIRTSSGTSRISSDLAYEEESLTVSKSSRMTRRAGELEESVSVSSKKTKYSSADESSYSVMGTATRSLGDTFMAEGLSDSRVSEKN</sequence>
<dbReference type="InterPro" id="IPR036179">
    <property type="entry name" value="Ig-like_dom_sf"/>
</dbReference>
<feature type="compositionally biased region" description="Basic and acidic residues" evidence="1">
    <location>
        <begin position="261"/>
        <end position="270"/>
    </location>
</feature>
<organism evidence="3 4">
    <name type="scientific">Oedothorax gibbosus</name>
    <dbReference type="NCBI Taxonomy" id="931172"/>
    <lineage>
        <taxon>Eukaryota</taxon>
        <taxon>Metazoa</taxon>
        <taxon>Ecdysozoa</taxon>
        <taxon>Arthropoda</taxon>
        <taxon>Chelicerata</taxon>
        <taxon>Arachnida</taxon>
        <taxon>Araneae</taxon>
        <taxon>Araneomorphae</taxon>
        <taxon>Entelegynae</taxon>
        <taxon>Araneoidea</taxon>
        <taxon>Linyphiidae</taxon>
        <taxon>Erigoninae</taxon>
        <taxon>Oedothorax</taxon>
    </lineage>
</organism>